<dbReference type="EMBL" id="MCOG01000265">
    <property type="protein sequence ID" value="ORY21440.1"/>
    <property type="molecule type" value="Genomic_DNA"/>
</dbReference>
<feature type="region of interest" description="Disordered" evidence="2">
    <location>
        <begin position="114"/>
        <end position="137"/>
    </location>
</feature>
<feature type="compositionally biased region" description="Basic and acidic residues" evidence="2">
    <location>
        <begin position="82"/>
        <end position="94"/>
    </location>
</feature>
<reference evidence="3 4" key="1">
    <citation type="submission" date="2016-08" db="EMBL/GenBank/DDBJ databases">
        <title>A Parts List for Fungal Cellulosomes Revealed by Comparative Genomics.</title>
        <authorList>
            <consortium name="DOE Joint Genome Institute"/>
            <person name="Haitjema C.H."/>
            <person name="Gilmore S.P."/>
            <person name="Henske J.K."/>
            <person name="Solomon K.V."/>
            <person name="De Groot R."/>
            <person name="Kuo A."/>
            <person name="Mondo S.J."/>
            <person name="Salamov A.A."/>
            <person name="Labutti K."/>
            <person name="Zhao Z."/>
            <person name="Chiniquy J."/>
            <person name="Barry K."/>
            <person name="Brewer H.M."/>
            <person name="Purvine S.O."/>
            <person name="Wright A.T."/>
            <person name="Boxma B."/>
            <person name="Van Alen T."/>
            <person name="Hackstein J.H."/>
            <person name="Baker S.E."/>
            <person name="Grigoriev I.V."/>
            <person name="O'Malley M.A."/>
        </authorList>
    </citation>
    <scope>NUCLEOTIDE SEQUENCE [LARGE SCALE GENOMIC DNA]</scope>
    <source>
        <strain evidence="3 4">G1</strain>
    </source>
</reference>
<comment type="caution">
    <text evidence="3">The sequence shown here is derived from an EMBL/GenBank/DDBJ whole genome shotgun (WGS) entry which is preliminary data.</text>
</comment>
<keyword evidence="4" id="KW-1185">Reference proteome</keyword>
<evidence type="ECO:0000256" key="2">
    <source>
        <dbReference type="SAM" id="MobiDB-lite"/>
    </source>
</evidence>
<accession>A0A1Y2AGM1</accession>
<sequence length="332" mass="38994">MSFLYKPWTSEYMSQYTWKLRNHFKKPQDILEKQLEELKQLQEANNKKLSMLEDDLKSKFIPDEDELYITEKIFKKNPSNEGDEKKEEITVSSRDTDDLVLPKLSEDTNVTKAENVKNPPSVKSNRSSGCRTPNNGAVKENKLTVDEQVDALISHFRRDGYGNNPWIGNKPTSFEYERMKKFPPSKATIKDYDENLKLRRAKMYDEYRKEIDLRRLKQLFPYVNFDELNYNAQTQTYDDGIISGTFLSEYGDKYVNWNHPPYPYNRRFERCAQKISRNYDNNVGTSTTEDKKNDHVSSINSLSKQLDQKLAVKDDDLDVCDKCSGYFIKPQK</sequence>
<proteinExistence type="predicted"/>
<dbReference type="AlphaFoldDB" id="A0A1Y2AGM1"/>
<evidence type="ECO:0000313" key="4">
    <source>
        <dbReference type="Proteomes" id="UP000193920"/>
    </source>
</evidence>
<evidence type="ECO:0000256" key="1">
    <source>
        <dbReference type="SAM" id="Coils"/>
    </source>
</evidence>
<feature type="coiled-coil region" evidence="1">
    <location>
        <begin position="28"/>
        <end position="55"/>
    </location>
</feature>
<evidence type="ECO:0000313" key="3">
    <source>
        <dbReference type="EMBL" id="ORY21440.1"/>
    </source>
</evidence>
<gene>
    <name evidence="3" type="ORF">LY90DRAFT_707459</name>
</gene>
<dbReference type="OrthoDB" id="2142939at2759"/>
<keyword evidence="1" id="KW-0175">Coiled coil</keyword>
<dbReference type="Proteomes" id="UP000193920">
    <property type="component" value="Unassembled WGS sequence"/>
</dbReference>
<name>A0A1Y2AGM1_9FUNG</name>
<feature type="region of interest" description="Disordered" evidence="2">
    <location>
        <begin position="74"/>
        <end position="94"/>
    </location>
</feature>
<organism evidence="3 4">
    <name type="scientific">Neocallimastix californiae</name>
    <dbReference type="NCBI Taxonomy" id="1754190"/>
    <lineage>
        <taxon>Eukaryota</taxon>
        <taxon>Fungi</taxon>
        <taxon>Fungi incertae sedis</taxon>
        <taxon>Chytridiomycota</taxon>
        <taxon>Chytridiomycota incertae sedis</taxon>
        <taxon>Neocallimastigomycetes</taxon>
        <taxon>Neocallimastigales</taxon>
        <taxon>Neocallimastigaceae</taxon>
        <taxon>Neocallimastix</taxon>
    </lineage>
</organism>
<feature type="compositionally biased region" description="Polar residues" evidence="2">
    <location>
        <begin position="121"/>
        <end position="135"/>
    </location>
</feature>
<protein>
    <submittedName>
        <fullName evidence="3">Uncharacterized protein</fullName>
    </submittedName>
</protein>